<dbReference type="EMBL" id="LR593887">
    <property type="protein sequence ID" value="VTS04156.1"/>
    <property type="molecule type" value="Genomic_DNA"/>
</dbReference>
<dbReference type="GO" id="GO:0006508">
    <property type="term" value="P:proteolysis"/>
    <property type="evidence" value="ECO:0007669"/>
    <property type="project" value="UniProtKB-KW"/>
</dbReference>
<keyword evidence="11" id="KW-1185">Reference proteome</keyword>
<evidence type="ECO:0000256" key="5">
    <source>
        <dbReference type="ARBA" id="ARBA00023124"/>
    </source>
</evidence>
<evidence type="ECO:0000256" key="7">
    <source>
        <dbReference type="ARBA" id="ARBA00023239"/>
    </source>
</evidence>
<evidence type="ECO:0000256" key="2">
    <source>
        <dbReference type="ARBA" id="ARBA00022670"/>
    </source>
</evidence>
<comment type="similarity">
    <text evidence="1 8">Belongs to the SOS response-associated peptidase family.</text>
</comment>
<dbReference type="AlphaFoldDB" id="A0A6C2YR92"/>
<dbReference type="Proteomes" id="UP000464378">
    <property type="component" value="Chromosome"/>
</dbReference>
<keyword evidence="2 8" id="KW-0645">Protease</keyword>
<dbReference type="RefSeq" id="WP_162658467.1">
    <property type="nucleotide sequence ID" value="NZ_LR593887.1"/>
</dbReference>
<dbReference type="GO" id="GO:0016829">
    <property type="term" value="F:lyase activity"/>
    <property type="evidence" value="ECO:0007669"/>
    <property type="project" value="UniProtKB-KW"/>
</dbReference>
<evidence type="ECO:0000256" key="4">
    <source>
        <dbReference type="ARBA" id="ARBA00022801"/>
    </source>
</evidence>
<dbReference type="InParanoid" id="A0A6C2YR92"/>
<name>A0A6C2YR92_9BACT</name>
<accession>A0A6C2YR92</accession>
<dbReference type="SUPFAM" id="SSF143081">
    <property type="entry name" value="BB1717-like"/>
    <property type="match status" value="1"/>
</dbReference>
<dbReference type="KEGG" id="tim:GMBLW1_05680"/>
<dbReference type="InterPro" id="IPR036590">
    <property type="entry name" value="SRAP-like"/>
</dbReference>
<keyword evidence="3" id="KW-0227">DNA damage</keyword>
<keyword evidence="5" id="KW-0190">Covalent protein-DNA linkage</keyword>
<dbReference type="InterPro" id="IPR003738">
    <property type="entry name" value="SRAP"/>
</dbReference>
<dbReference type="FunCoup" id="A0A6C2YR92">
    <property type="interactions" value="254"/>
</dbReference>
<dbReference type="PANTHER" id="PTHR13604">
    <property type="entry name" value="DC12-RELATED"/>
    <property type="match status" value="1"/>
</dbReference>
<dbReference type="Pfam" id="PF02586">
    <property type="entry name" value="SRAP"/>
    <property type="match status" value="1"/>
</dbReference>
<keyword evidence="7" id="KW-0456">Lyase</keyword>
<feature type="region of interest" description="Disordered" evidence="9">
    <location>
        <begin position="231"/>
        <end position="253"/>
    </location>
</feature>
<sequence length="253" mass="28904">MCGRFTLTTPEEQLRSLFGLDFPEPYRPRYNIAPTQPVLTIRPNTRGKRETALLRWGLVPSWSQDPRIASKMINARGETLAEKPAFRQAFRMRRCLIVADGFYEWHEANGHSQPYYFHRPNREPFAFAGLWDRWVGSDGSPLETCTIVNTASEGNARMSAIHHRIPVLLDPDDYDRWLDPREANVDRLAELFQPCSEDWLVSVPVSTAVNRVALDDPICLEPLGSQVDLAMTDAKSSSRRKPLERPDQPSLWG</sequence>
<dbReference type="PANTHER" id="PTHR13604:SF0">
    <property type="entry name" value="ABASIC SITE PROCESSING PROTEIN HMCES"/>
    <property type="match status" value="1"/>
</dbReference>
<evidence type="ECO:0000256" key="3">
    <source>
        <dbReference type="ARBA" id="ARBA00022763"/>
    </source>
</evidence>
<evidence type="ECO:0000313" key="10">
    <source>
        <dbReference type="EMBL" id="VIP03392.1"/>
    </source>
</evidence>
<dbReference type="Gene3D" id="3.90.1680.10">
    <property type="entry name" value="SOS response associated peptidase-like"/>
    <property type="match status" value="1"/>
</dbReference>
<evidence type="ECO:0000256" key="1">
    <source>
        <dbReference type="ARBA" id="ARBA00008136"/>
    </source>
</evidence>
<keyword evidence="4 8" id="KW-0378">Hydrolase</keyword>
<dbReference type="EMBL" id="LR586016">
    <property type="protein sequence ID" value="VIP03392.1"/>
    <property type="molecule type" value="Genomic_DNA"/>
</dbReference>
<evidence type="ECO:0000256" key="9">
    <source>
        <dbReference type="SAM" id="MobiDB-lite"/>
    </source>
</evidence>
<reference evidence="10" key="1">
    <citation type="submission" date="2019-04" db="EMBL/GenBank/DDBJ databases">
        <authorList>
            <consortium name="Science for Life Laboratories"/>
        </authorList>
    </citation>
    <scope>NUCLEOTIDE SEQUENCE</scope>
    <source>
        <strain evidence="10">MBLW1</strain>
    </source>
</reference>
<proteinExistence type="inferred from homology"/>
<evidence type="ECO:0000313" key="11">
    <source>
        <dbReference type="Proteomes" id="UP000464378"/>
    </source>
</evidence>
<dbReference type="GO" id="GO:0106300">
    <property type="term" value="P:protein-DNA covalent cross-linking repair"/>
    <property type="evidence" value="ECO:0007669"/>
    <property type="project" value="InterPro"/>
</dbReference>
<gene>
    <name evidence="10" type="ORF">GMBLW1_05680</name>
</gene>
<dbReference type="GO" id="GO:0008233">
    <property type="term" value="F:peptidase activity"/>
    <property type="evidence" value="ECO:0007669"/>
    <property type="project" value="UniProtKB-KW"/>
</dbReference>
<protein>
    <recommendedName>
        <fullName evidence="8">Abasic site processing protein</fullName>
        <ecNumber evidence="8">3.4.-.-</ecNumber>
    </recommendedName>
</protein>
<organism evidence="10">
    <name type="scientific">Tuwongella immobilis</name>
    <dbReference type="NCBI Taxonomy" id="692036"/>
    <lineage>
        <taxon>Bacteria</taxon>
        <taxon>Pseudomonadati</taxon>
        <taxon>Planctomycetota</taxon>
        <taxon>Planctomycetia</taxon>
        <taxon>Gemmatales</taxon>
        <taxon>Gemmataceae</taxon>
        <taxon>Tuwongella</taxon>
    </lineage>
</organism>
<evidence type="ECO:0000256" key="8">
    <source>
        <dbReference type="RuleBase" id="RU364100"/>
    </source>
</evidence>
<keyword evidence="6" id="KW-0238">DNA-binding</keyword>
<dbReference type="EC" id="3.4.-.-" evidence="8"/>
<dbReference type="GO" id="GO:0003697">
    <property type="term" value="F:single-stranded DNA binding"/>
    <property type="evidence" value="ECO:0007669"/>
    <property type="project" value="InterPro"/>
</dbReference>
<evidence type="ECO:0000256" key="6">
    <source>
        <dbReference type="ARBA" id="ARBA00023125"/>
    </source>
</evidence>